<dbReference type="AlphaFoldDB" id="A0A031JVN1"/>
<accession>A0A031JVN1</accession>
<comment type="caution">
    <text evidence="1">The sequence shown here is derived from an EMBL/GenBank/DDBJ whole genome shotgun (WGS) entry which is preliminary data.</text>
</comment>
<gene>
    <name evidence="1" type="ORF">BV97_03069</name>
</gene>
<dbReference type="InterPro" id="IPR029069">
    <property type="entry name" value="HotDog_dom_sf"/>
</dbReference>
<name>A0A031JVN1_9SPHN</name>
<protein>
    <submittedName>
        <fullName evidence="1">Uncharacterized protein</fullName>
    </submittedName>
</protein>
<evidence type="ECO:0000313" key="2">
    <source>
        <dbReference type="Proteomes" id="UP000024329"/>
    </source>
</evidence>
<dbReference type="PATRIC" id="fig|158500.4.peg.3138"/>
<sequence>MSGIVSDRRRIGCDEHGHPLVGEVDEHRRFHIRFRARDADIDELGHVNNAVWVTWIQDVSVAHWLTAARPQDRDRFVAVVLRHEVDYRGNVRAGDEVSAITWVVRAPRGARYARCVEFHAEDGRTIVASLTQWALVDRETGKLARVPVEVAAPFLSDDTAQKEIG</sequence>
<dbReference type="Gene3D" id="3.10.129.10">
    <property type="entry name" value="Hotdog Thioesterase"/>
    <property type="match status" value="1"/>
</dbReference>
<dbReference type="eggNOG" id="COG0824">
    <property type="taxonomic scope" value="Bacteria"/>
</dbReference>
<dbReference type="EMBL" id="JFYZ01000014">
    <property type="protein sequence ID" value="EZP81015.1"/>
    <property type="molecule type" value="Genomic_DNA"/>
</dbReference>
<proteinExistence type="predicted"/>
<dbReference type="SUPFAM" id="SSF54637">
    <property type="entry name" value="Thioesterase/thiol ester dehydrase-isomerase"/>
    <property type="match status" value="1"/>
</dbReference>
<dbReference type="CDD" id="cd00586">
    <property type="entry name" value="4HBT"/>
    <property type="match status" value="1"/>
</dbReference>
<dbReference type="Pfam" id="PF13279">
    <property type="entry name" value="4HBT_2"/>
    <property type="match status" value="1"/>
</dbReference>
<evidence type="ECO:0000313" key="1">
    <source>
        <dbReference type="EMBL" id="EZP81015.1"/>
    </source>
</evidence>
<reference evidence="1 2" key="1">
    <citation type="submission" date="2014-03" db="EMBL/GenBank/DDBJ databases">
        <title>Whole genome sequence of Novosphingobium resinovorum KF1.</title>
        <authorList>
            <person name="Gan H.M."/>
            <person name="Gan H.Y."/>
            <person name="Chew T.H."/>
            <person name="Savka M.A."/>
        </authorList>
    </citation>
    <scope>NUCLEOTIDE SEQUENCE [LARGE SCALE GENOMIC DNA]</scope>
    <source>
        <strain evidence="1 2">KF1</strain>
    </source>
</reference>
<dbReference type="Proteomes" id="UP000024329">
    <property type="component" value="Unassembled WGS sequence"/>
</dbReference>
<organism evidence="1 2">
    <name type="scientific">Novosphingobium resinovorum</name>
    <dbReference type="NCBI Taxonomy" id="158500"/>
    <lineage>
        <taxon>Bacteria</taxon>
        <taxon>Pseudomonadati</taxon>
        <taxon>Pseudomonadota</taxon>
        <taxon>Alphaproteobacteria</taxon>
        <taxon>Sphingomonadales</taxon>
        <taxon>Sphingomonadaceae</taxon>
        <taxon>Novosphingobium</taxon>
    </lineage>
</organism>